<gene>
    <name evidence="2" type="ORF">PCOR1329_LOCUS79948</name>
</gene>
<comment type="caution">
    <text evidence="2">The sequence shown here is derived from an EMBL/GenBank/DDBJ whole genome shotgun (WGS) entry which is preliminary data.</text>
</comment>
<evidence type="ECO:0000256" key="1">
    <source>
        <dbReference type="SAM" id="MobiDB-lite"/>
    </source>
</evidence>
<reference evidence="2" key="1">
    <citation type="submission" date="2023-10" db="EMBL/GenBank/DDBJ databases">
        <authorList>
            <person name="Chen Y."/>
            <person name="Shah S."/>
            <person name="Dougan E. K."/>
            <person name="Thang M."/>
            <person name="Chan C."/>
        </authorList>
    </citation>
    <scope>NUCLEOTIDE SEQUENCE [LARGE SCALE GENOMIC DNA]</scope>
</reference>
<dbReference type="EMBL" id="CAUYUJ010021281">
    <property type="protein sequence ID" value="CAK0903722.1"/>
    <property type="molecule type" value="Genomic_DNA"/>
</dbReference>
<evidence type="ECO:0000313" key="2">
    <source>
        <dbReference type="EMBL" id="CAK0903722.1"/>
    </source>
</evidence>
<accession>A0ABN9XYW4</accession>
<dbReference type="Proteomes" id="UP001189429">
    <property type="component" value="Unassembled WGS sequence"/>
</dbReference>
<protein>
    <submittedName>
        <fullName evidence="2">Uncharacterized protein</fullName>
    </submittedName>
</protein>
<proteinExistence type="predicted"/>
<sequence>MQTPGSPVRGAIRQQGRNRSSRGRWPRMFAQDHKDLGRAPSRRCWPQVVSNLLDLTCSAAEQCPMEKKKDLSAVVSTSSQSVDLAVDRGCSTFLEVDVSFTELLARNSTAGEIKLDGERLVKWDVVSETSGTATTLDMDVWGPDGQLLTIDASPTEDASAGSEMLLGGAAARMESGQTPEVTGGVQLETVDAAGDRATFQFQAPTSDLSTPFFQPGAGVDFTAASGARLLTDWDASVEAQIWDPSDTDAGVMMTMSVTGSSSGGLFHIRDGDGGKRRQTVDELVYGGNEQF</sequence>
<evidence type="ECO:0000313" key="3">
    <source>
        <dbReference type="Proteomes" id="UP001189429"/>
    </source>
</evidence>
<organism evidence="2 3">
    <name type="scientific">Prorocentrum cordatum</name>
    <dbReference type="NCBI Taxonomy" id="2364126"/>
    <lineage>
        <taxon>Eukaryota</taxon>
        <taxon>Sar</taxon>
        <taxon>Alveolata</taxon>
        <taxon>Dinophyceae</taxon>
        <taxon>Prorocentrales</taxon>
        <taxon>Prorocentraceae</taxon>
        <taxon>Prorocentrum</taxon>
    </lineage>
</organism>
<name>A0ABN9XYW4_9DINO</name>
<keyword evidence="3" id="KW-1185">Reference proteome</keyword>
<feature type="region of interest" description="Disordered" evidence="1">
    <location>
        <begin position="1"/>
        <end position="26"/>
    </location>
</feature>